<name>A0AAD9S8L6_PHOAM</name>
<dbReference type="Pfam" id="PF06985">
    <property type="entry name" value="HET"/>
    <property type="match status" value="1"/>
</dbReference>
<evidence type="ECO:0000313" key="2">
    <source>
        <dbReference type="EMBL" id="KAK2602117.1"/>
    </source>
</evidence>
<dbReference type="InterPro" id="IPR010730">
    <property type="entry name" value="HET"/>
</dbReference>
<evidence type="ECO:0000313" key="3">
    <source>
        <dbReference type="Proteomes" id="UP001265746"/>
    </source>
</evidence>
<comment type="caution">
    <text evidence="2">The sequence shown here is derived from an EMBL/GenBank/DDBJ whole genome shotgun (WGS) entry which is preliminary data.</text>
</comment>
<dbReference type="Proteomes" id="UP001265746">
    <property type="component" value="Unassembled WGS sequence"/>
</dbReference>
<dbReference type="PANTHER" id="PTHR24148">
    <property type="entry name" value="ANKYRIN REPEAT DOMAIN-CONTAINING PROTEIN 39 HOMOLOG-RELATED"/>
    <property type="match status" value="1"/>
</dbReference>
<reference evidence="2" key="1">
    <citation type="submission" date="2023-06" db="EMBL/GenBank/DDBJ databases">
        <authorList>
            <person name="Noh H."/>
        </authorList>
    </citation>
    <scope>NUCLEOTIDE SEQUENCE</scope>
    <source>
        <strain evidence="2">DUCC20226</strain>
    </source>
</reference>
<dbReference type="AlphaFoldDB" id="A0AAD9S8L6"/>
<dbReference type="PANTHER" id="PTHR24148:SF64">
    <property type="entry name" value="HETEROKARYON INCOMPATIBILITY DOMAIN-CONTAINING PROTEIN"/>
    <property type="match status" value="1"/>
</dbReference>
<gene>
    <name evidence="2" type="ORF">N8I77_008677</name>
</gene>
<evidence type="ECO:0000259" key="1">
    <source>
        <dbReference type="Pfam" id="PF06985"/>
    </source>
</evidence>
<proteinExistence type="predicted"/>
<protein>
    <recommendedName>
        <fullName evidence="1">Heterokaryon incompatibility domain-containing protein</fullName>
    </recommendedName>
</protein>
<keyword evidence="3" id="KW-1185">Reference proteome</keyword>
<organism evidence="2 3">
    <name type="scientific">Phomopsis amygdali</name>
    <name type="common">Fusicoccum amygdali</name>
    <dbReference type="NCBI Taxonomy" id="1214568"/>
    <lineage>
        <taxon>Eukaryota</taxon>
        <taxon>Fungi</taxon>
        <taxon>Dikarya</taxon>
        <taxon>Ascomycota</taxon>
        <taxon>Pezizomycotina</taxon>
        <taxon>Sordariomycetes</taxon>
        <taxon>Sordariomycetidae</taxon>
        <taxon>Diaporthales</taxon>
        <taxon>Diaporthaceae</taxon>
        <taxon>Diaporthe</taxon>
    </lineage>
</organism>
<dbReference type="EMBL" id="JAUJFL010000005">
    <property type="protein sequence ID" value="KAK2602117.1"/>
    <property type="molecule type" value="Genomic_DNA"/>
</dbReference>
<feature type="domain" description="Heterokaryon incompatibility" evidence="1">
    <location>
        <begin position="64"/>
        <end position="224"/>
    </location>
</feature>
<accession>A0AAD9S8L6</accession>
<dbReference type="InterPro" id="IPR052895">
    <property type="entry name" value="HetReg/Transcr_Mod"/>
</dbReference>
<sequence length="400" mass="45013">MSRPSNPISSIENVECQAAPIYAYQSLPGIDYIRRVIIHPGSLQQPIIISLDTVLFSQDNYPQYEALSYKWGSEEHRELIRVDIANGQTISVTSNLAVALKHLRRTDKPRTMWIDAICINQADVVEKGPQVKMMGEIYRHAARVAVWLGPEADNSDIAMAKMEYLGSQIQFDFAKTMRMSPAMAAMEPDMADWKIPLHLESKDLHAITHLLLRSWFGRLWIRQEISLASSAAIIICGHSQVSWPVFLRGIAVILLKPRRTVCNPDPESISLVENLDSQLLKRTRVLTSFLRSAHIHASLFALRDTFGTSGCADPRDRIYGVLALLPDFLGKKIVPDYTKPFGDVYKETFLHCLRTTMDLSVLRECECGTGSHIPSWVPAWSTNPKHTQLHNQFASSHIAA</sequence>